<evidence type="ECO:0000313" key="2">
    <source>
        <dbReference type="EMBL" id="CAI0626799.1"/>
    </source>
</evidence>
<protein>
    <submittedName>
        <fullName evidence="2">Uncharacterized protein</fullName>
    </submittedName>
</protein>
<feature type="region of interest" description="Disordered" evidence="1">
    <location>
        <begin position="29"/>
        <end position="76"/>
    </location>
</feature>
<organism evidence="2 3">
    <name type="scientific">Linum tenue</name>
    <dbReference type="NCBI Taxonomy" id="586396"/>
    <lineage>
        <taxon>Eukaryota</taxon>
        <taxon>Viridiplantae</taxon>
        <taxon>Streptophyta</taxon>
        <taxon>Embryophyta</taxon>
        <taxon>Tracheophyta</taxon>
        <taxon>Spermatophyta</taxon>
        <taxon>Magnoliopsida</taxon>
        <taxon>eudicotyledons</taxon>
        <taxon>Gunneridae</taxon>
        <taxon>Pentapetalae</taxon>
        <taxon>rosids</taxon>
        <taxon>fabids</taxon>
        <taxon>Malpighiales</taxon>
        <taxon>Linaceae</taxon>
        <taxon>Linum</taxon>
    </lineage>
</organism>
<feature type="non-terminal residue" evidence="2">
    <location>
        <position position="1"/>
    </location>
</feature>
<feature type="compositionally biased region" description="Basic residues" evidence="1">
    <location>
        <begin position="29"/>
        <end position="39"/>
    </location>
</feature>
<evidence type="ECO:0000256" key="1">
    <source>
        <dbReference type="SAM" id="MobiDB-lite"/>
    </source>
</evidence>
<evidence type="ECO:0000313" key="3">
    <source>
        <dbReference type="Proteomes" id="UP001154282"/>
    </source>
</evidence>
<reference evidence="2" key="1">
    <citation type="submission" date="2022-08" db="EMBL/GenBank/DDBJ databases">
        <authorList>
            <person name="Gutierrez-Valencia J."/>
        </authorList>
    </citation>
    <scope>NUCLEOTIDE SEQUENCE</scope>
</reference>
<dbReference type="Proteomes" id="UP001154282">
    <property type="component" value="Unassembled WGS sequence"/>
</dbReference>
<name>A0AAV0S1E5_9ROSI</name>
<sequence length="103" mass="11722">NKRRNSVHSAARRSSLLISAFGGILRLRRRSKNMRHRSRFRNEHQRESESSPVRQPSPAAAILTDRTPKEGEQSTGIRIIVCSASKLPTEMEPVQQIEKIPTH</sequence>
<comment type="caution">
    <text evidence="2">The sequence shown here is derived from an EMBL/GenBank/DDBJ whole genome shotgun (WGS) entry which is preliminary data.</text>
</comment>
<keyword evidence="3" id="KW-1185">Reference proteome</keyword>
<proteinExistence type="predicted"/>
<accession>A0AAV0S1E5</accession>
<gene>
    <name evidence="2" type="ORF">LITE_LOCUS51009</name>
</gene>
<dbReference type="EMBL" id="CAMGYJ010000011">
    <property type="protein sequence ID" value="CAI0626799.1"/>
    <property type="molecule type" value="Genomic_DNA"/>
</dbReference>
<feature type="compositionally biased region" description="Basic and acidic residues" evidence="1">
    <location>
        <begin position="40"/>
        <end position="49"/>
    </location>
</feature>
<dbReference type="AlphaFoldDB" id="A0AAV0S1E5"/>